<dbReference type="PANTHER" id="PTHR11785:SF246">
    <property type="entry name" value="CYSTINE_GLUTAMATE TRANSPORTER"/>
    <property type="match status" value="1"/>
</dbReference>
<keyword evidence="7" id="KW-1185">Reference proteome</keyword>
<dbReference type="Proteomes" id="UP000314986">
    <property type="component" value="Unassembled WGS sequence"/>
</dbReference>
<feature type="transmembrane region" description="Helical" evidence="5">
    <location>
        <begin position="217"/>
        <end position="236"/>
    </location>
</feature>
<feature type="transmembrane region" description="Helical" evidence="5">
    <location>
        <begin position="430"/>
        <end position="448"/>
    </location>
</feature>
<dbReference type="Pfam" id="PF13520">
    <property type="entry name" value="AA_permease_2"/>
    <property type="match status" value="1"/>
</dbReference>
<dbReference type="GeneTree" id="ENSGT00940000165307"/>
<dbReference type="AlphaFoldDB" id="A0A4W3HID5"/>
<evidence type="ECO:0000256" key="2">
    <source>
        <dbReference type="ARBA" id="ARBA00022692"/>
    </source>
</evidence>
<evidence type="ECO:0000313" key="7">
    <source>
        <dbReference type="Proteomes" id="UP000314986"/>
    </source>
</evidence>
<evidence type="ECO:0000256" key="5">
    <source>
        <dbReference type="SAM" id="Phobius"/>
    </source>
</evidence>
<dbReference type="OMA" id="FYMGCEV"/>
<feature type="transmembrane region" description="Helical" evidence="5">
    <location>
        <begin position="58"/>
        <end position="80"/>
    </location>
</feature>
<reference evidence="7" key="2">
    <citation type="journal article" date="2007" name="PLoS Biol.">
        <title>Survey sequencing and comparative analysis of the elephant shark (Callorhinchus milii) genome.</title>
        <authorList>
            <person name="Venkatesh B."/>
            <person name="Kirkness E.F."/>
            <person name="Loh Y.H."/>
            <person name="Halpern A.L."/>
            <person name="Lee A.P."/>
            <person name="Johnson J."/>
            <person name="Dandona N."/>
            <person name="Viswanathan L.D."/>
            <person name="Tay A."/>
            <person name="Venter J.C."/>
            <person name="Strausberg R.L."/>
            <person name="Brenner S."/>
        </authorList>
    </citation>
    <scope>NUCLEOTIDE SEQUENCE [LARGE SCALE GENOMIC DNA]</scope>
</reference>
<keyword evidence="4 5" id="KW-0472">Membrane</keyword>
<dbReference type="GO" id="GO:0016020">
    <property type="term" value="C:membrane"/>
    <property type="evidence" value="ECO:0007669"/>
    <property type="project" value="UniProtKB-SubCell"/>
</dbReference>
<dbReference type="PANTHER" id="PTHR11785">
    <property type="entry name" value="AMINO ACID TRANSPORTER"/>
    <property type="match status" value="1"/>
</dbReference>
<reference evidence="7" key="3">
    <citation type="journal article" date="2014" name="Nature">
        <title>Elephant shark genome provides unique insights into gnathostome evolution.</title>
        <authorList>
            <consortium name="International Elephant Shark Genome Sequencing Consortium"/>
            <person name="Venkatesh B."/>
            <person name="Lee A.P."/>
            <person name="Ravi V."/>
            <person name="Maurya A.K."/>
            <person name="Lian M.M."/>
            <person name="Swann J.B."/>
            <person name="Ohta Y."/>
            <person name="Flajnik M.F."/>
            <person name="Sutoh Y."/>
            <person name="Kasahara M."/>
            <person name="Hoon S."/>
            <person name="Gangu V."/>
            <person name="Roy S.W."/>
            <person name="Irimia M."/>
            <person name="Korzh V."/>
            <person name="Kondrychyn I."/>
            <person name="Lim Z.W."/>
            <person name="Tay B.H."/>
            <person name="Tohari S."/>
            <person name="Kong K.W."/>
            <person name="Ho S."/>
            <person name="Lorente-Galdos B."/>
            <person name="Quilez J."/>
            <person name="Marques-Bonet T."/>
            <person name="Raney B.J."/>
            <person name="Ingham P.W."/>
            <person name="Tay A."/>
            <person name="Hillier L.W."/>
            <person name="Minx P."/>
            <person name="Boehm T."/>
            <person name="Wilson R.K."/>
            <person name="Brenner S."/>
            <person name="Warren W.C."/>
        </authorList>
    </citation>
    <scope>NUCLEOTIDE SEQUENCE [LARGE SCALE GENOMIC DNA]</scope>
</reference>
<organism evidence="6 7">
    <name type="scientific">Callorhinchus milii</name>
    <name type="common">Ghost shark</name>
    <dbReference type="NCBI Taxonomy" id="7868"/>
    <lineage>
        <taxon>Eukaryota</taxon>
        <taxon>Metazoa</taxon>
        <taxon>Chordata</taxon>
        <taxon>Craniata</taxon>
        <taxon>Vertebrata</taxon>
        <taxon>Chondrichthyes</taxon>
        <taxon>Holocephali</taxon>
        <taxon>Chimaeriformes</taxon>
        <taxon>Callorhinchidae</taxon>
        <taxon>Callorhinchus</taxon>
    </lineage>
</organism>
<reference evidence="7" key="1">
    <citation type="journal article" date="2006" name="Science">
        <title>Ancient noncoding elements conserved in the human genome.</title>
        <authorList>
            <person name="Venkatesh B."/>
            <person name="Kirkness E.F."/>
            <person name="Loh Y.H."/>
            <person name="Halpern A.L."/>
            <person name="Lee A.P."/>
            <person name="Johnson J."/>
            <person name="Dandona N."/>
            <person name="Viswanathan L.D."/>
            <person name="Tay A."/>
            <person name="Venter J.C."/>
            <person name="Strausberg R.L."/>
            <person name="Brenner S."/>
        </authorList>
    </citation>
    <scope>NUCLEOTIDE SEQUENCE [LARGE SCALE GENOMIC DNA]</scope>
</reference>
<feature type="transmembrane region" description="Helical" evidence="5">
    <location>
        <begin position="173"/>
        <end position="197"/>
    </location>
</feature>
<dbReference type="STRING" id="7868.ENSCMIP00000015070"/>
<reference evidence="6" key="5">
    <citation type="submission" date="2025-09" db="UniProtKB">
        <authorList>
            <consortium name="Ensembl"/>
        </authorList>
    </citation>
    <scope>IDENTIFICATION</scope>
</reference>
<proteinExistence type="predicted"/>
<dbReference type="InParanoid" id="A0A4W3HID5"/>
<dbReference type="Ensembl" id="ENSCMIT00000015386.1">
    <property type="protein sequence ID" value="ENSCMIP00000015070.1"/>
    <property type="gene ID" value="ENSCMIG00000007384.1"/>
</dbReference>
<keyword evidence="2 5" id="KW-0812">Transmembrane</keyword>
<sequence>METTGSERITKEDKQKEKTVFLRKKINLFRALSLLIGTIIGSGIFISPKGVLINSGNVGTSLIIWVSCGILSMFGALSYADLGTSIKKSGGHYIYLLETLGPFPAFLRLWVEIIIIRPANTAFVALTFGRYITEPFFSPCQAPLLAIKLVSAVALIVFLNCWSVSWTARIQTIFLFAKLLAIGLIIIPGIMVLFQGHYDNFQNAFDSNLLTVEKLPLAFYAGMFAYSGWFYVNYITEEVVDPERNVPRAIIFSLIIVTILYLLANVAYYAVMTADEVLDSSAVAVTFGIRTLKEFSPVIPLLVALSCLGAINGALFSTSRMFFVASREDQWPVLFSMIHVRYHTPLPAVLLLYPVILLMIFGGELYALLNFNSFPRWFFMGLVTTGLIRHRYTHPQQPRPFKIPIVIPAIFTIMCLMIVGLSLYSDPFNTGMGCLLTLTGVPVYCLVIRKSQVPACCRKAFGKYRNQLYVSRAALMGQDVVDVMENGGLQVINQICPSNLSILPAPYVCSKASQINVV</sequence>
<dbReference type="GO" id="GO:0015179">
    <property type="term" value="F:L-amino acid transmembrane transporter activity"/>
    <property type="evidence" value="ECO:0007669"/>
    <property type="project" value="TreeGrafter"/>
</dbReference>
<feature type="transmembrane region" description="Helical" evidence="5">
    <location>
        <begin position="374"/>
        <end position="392"/>
    </location>
</feature>
<dbReference type="InterPro" id="IPR050598">
    <property type="entry name" value="AminoAcid_Transporter"/>
</dbReference>
<feature type="transmembrane region" description="Helical" evidence="5">
    <location>
        <begin position="92"/>
        <end position="116"/>
    </location>
</feature>
<evidence type="ECO:0000256" key="3">
    <source>
        <dbReference type="ARBA" id="ARBA00022989"/>
    </source>
</evidence>
<comment type="subcellular location">
    <subcellularLocation>
        <location evidence="1">Membrane</location>
        <topology evidence="1">Multi-pass membrane protein</topology>
    </subcellularLocation>
</comment>
<feature type="transmembrane region" description="Helical" evidence="5">
    <location>
        <begin position="136"/>
        <end position="161"/>
    </location>
</feature>
<feature type="transmembrane region" description="Helical" evidence="5">
    <location>
        <begin position="346"/>
        <end position="368"/>
    </location>
</feature>
<dbReference type="InterPro" id="IPR002293">
    <property type="entry name" value="AA/rel_permease1"/>
</dbReference>
<feature type="transmembrane region" description="Helical" evidence="5">
    <location>
        <begin position="404"/>
        <end position="424"/>
    </location>
</feature>
<gene>
    <name evidence="6" type="primary">LOC103180885</name>
</gene>
<dbReference type="PIRSF" id="PIRSF006060">
    <property type="entry name" value="AA_transporter"/>
    <property type="match status" value="1"/>
</dbReference>
<feature type="transmembrane region" description="Helical" evidence="5">
    <location>
        <begin position="298"/>
        <end position="325"/>
    </location>
</feature>
<keyword evidence="3 5" id="KW-1133">Transmembrane helix</keyword>
<reference evidence="6" key="4">
    <citation type="submission" date="2025-08" db="UniProtKB">
        <authorList>
            <consortium name="Ensembl"/>
        </authorList>
    </citation>
    <scope>IDENTIFICATION</scope>
</reference>
<evidence type="ECO:0000256" key="1">
    <source>
        <dbReference type="ARBA" id="ARBA00004141"/>
    </source>
</evidence>
<feature type="transmembrane region" description="Helical" evidence="5">
    <location>
        <begin position="28"/>
        <end position="46"/>
    </location>
</feature>
<accession>A0A4W3HID5</accession>
<dbReference type="FunFam" id="1.20.1740.10:FF:000057">
    <property type="entry name" value="Cystine/glutamate transporter"/>
    <property type="match status" value="1"/>
</dbReference>
<dbReference type="Gene3D" id="1.20.1740.10">
    <property type="entry name" value="Amino acid/polyamine transporter I"/>
    <property type="match status" value="1"/>
</dbReference>
<name>A0A4W3HID5_CALMI</name>
<protein>
    <submittedName>
        <fullName evidence="6">Cystine/glutamate transporter-like</fullName>
    </submittedName>
</protein>
<evidence type="ECO:0000256" key="4">
    <source>
        <dbReference type="ARBA" id="ARBA00023136"/>
    </source>
</evidence>
<feature type="transmembrane region" description="Helical" evidence="5">
    <location>
        <begin position="248"/>
        <end position="271"/>
    </location>
</feature>
<evidence type="ECO:0000313" key="6">
    <source>
        <dbReference type="Ensembl" id="ENSCMIP00000015070.1"/>
    </source>
</evidence>